<gene>
    <name evidence="1" type="ORF">BN1321_410005</name>
</gene>
<reference evidence="1 2" key="1">
    <citation type="submission" date="2015-04" db="EMBL/GenBank/DDBJ databases">
        <authorList>
            <person name="Syromyatnikov M.Y."/>
            <person name="Popov V.N."/>
        </authorList>
    </citation>
    <scope>NUCLEOTIDE SEQUENCE [LARGE SCALE GENOMIC DNA]</scope>
    <source>
        <strain evidence="1 2">AH1</strain>
    </source>
</reference>
<organism evidence="1 2">
    <name type="scientific">Staphylococcus aureus</name>
    <dbReference type="NCBI Taxonomy" id="1280"/>
    <lineage>
        <taxon>Bacteria</taxon>
        <taxon>Bacillati</taxon>
        <taxon>Bacillota</taxon>
        <taxon>Bacilli</taxon>
        <taxon>Bacillales</taxon>
        <taxon>Staphylococcaceae</taxon>
        <taxon>Staphylococcus</taxon>
    </lineage>
</organism>
<dbReference type="EMBL" id="CVOQ01000036">
    <property type="protein sequence ID" value="CRI18322.1"/>
    <property type="molecule type" value="Genomic_DNA"/>
</dbReference>
<evidence type="ECO:0000313" key="2">
    <source>
        <dbReference type="Proteomes" id="UP000039437"/>
    </source>
</evidence>
<dbReference type="AlphaFoldDB" id="A0A0U1MT76"/>
<protein>
    <submittedName>
        <fullName evidence="1">Uncharacterized protein</fullName>
    </submittedName>
</protein>
<accession>A0A0U1MT76</accession>
<evidence type="ECO:0000313" key="1">
    <source>
        <dbReference type="EMBL" id="CRI18322.1"/>
    </source>
</evidence>
<sequence length="56" mass="6745">MLNKWIEGEETKRNLVEYISKYSLILEVGNLKHNYLLNDKYVNKIYIDDNDNIIIK</sequence>
<name>A0A0U1MT76_STAAU</name>
<proteinExistence type="predicted"/>
<dbReference type="Proteomes" id="UP000039437">
    <property type="component" value="Unassembled WGS sequence"/>
</dbReference>